<evidence type="ECO:0000313" key="1">
    <source>
        <dbReference type="EMBL" id="QMW90143.1"/>
    </source>
</evidence>
<organism evidence="1 2">
    <name type="scientific">Clostridium butyricum</name>
    <dbReference type="NCBI Taxonomy" id="1492"/>
    <lineage>
        <taxon>Bacteria</taxon>
        <taxon>Bacillati</taxon>
        <taxon>Bacillota</taxon>
        <taxon>Clostridia</taxon>
        <taxon>Eubacteriales</taxon>
        <taxon>Clostridiaceae</taxon>
        <taxon>Clostridium</taxon>
    </lineage>
</organism>
<dbReference type="GeneID" id="92943293"/>
<protein>
    <submittedName>
        <fullName evidence="1">Uncharacterized protein</fullName>
    </submittedName>
</protein>
<evidence type="ECO:0000313" key="2">
    <source>
        <dbReference type="Proteomes" id="UP000515243"/>
    </source>
</evidence>
<dbReference type="EMBL" id="CP040626">
    <property type="protein sequence ID" value="QMW90143.1"/>
    <property type="molecule type" value="Genomic_DNA"/>
</dbReference>
<gene>
    <name evidence="1" type="ORF">FF104_04015</name>
</gene>
<accession>A0AAP9RCP1</accession>
<dbReference type="Proteomes" id="UP000515243">
    <property type="component" value="Chromosome 1"/>
</dbReference>
<dbReference type="AlphaFoldDB" id="A0AAP9RCP1"/>
<reference evidence="1 2" key="1">
    <citation type="submission" date="2019-05" db="EMBL/GenBank/DDBJ databases">
        <authorList>
            <person name="Schori C."/>
            <person name="Ahrens C."/>
        </authorList>
    </citation>
    <scope>NUCLEOTIDE SEQUENCE [LARGE SCALE GENOMIC DNA]</scope>
    <source>
        <strain evidence="1 2">DSM 10702</strain>
    </source>
</reference>
<proteinExistence type="predicted"/>
<name>A0AAP9RCP1_CLOBU</name>
<dbReference type="RefSeq" id="WP_035761714.1">
    <property type="nucleotide sequence ID" value="NZ_AP019716.1"/>
</dbReference>
<sequence>MSRTIKMKELERTVNDFWRVQGRYYTTVTEVIGYEGVVFSIYDTDTDEVILDLNVPYSECTYELTMKLHEEIINKCYKCQPMNVSFRSFKNVVFLVFVLLKMIF</sequence>